<dbReference type="PANTHER" id="PTHR21017">
    <property type="entry name" value="NIPSNAP-RELATED"/>
    <property type="match status" value="1"/>
</dbReference>
<sequence>MFSKRLITRCCNAPVISSSKSLLRPLSTTQCLQRTPSMADIQPGTIAEFDAKQQRFRAELAEKTKKQREAERASAFKSTPAAAESSSTSPPPLTSASAISSDAVHDNTQDIHQGLGSLSTVFTGDAARKADDAANPSRKPGRFSSLIYGTEEGREMDREIERSFSQVLARGKYVHSIVFHEVKPDKVDEYVELVGSWYPRVASMPENNVHLVGSWRTEVGDCDTFVHIWEYQRYEGYHASLYNIQHHPEFKAFDAKLKTLINRKDLSLMQEFRFWPTTPPRQLGGVFELRSYTLQPGNLLEWETHWQKGLAARREVMEGVGAWFVQIGELNVVHHLWQFADLEERRARREESWSVPGWGETVHKTVPLIQTMKSRIMVPLPWSPIA</sequence>
<keyword evidence="5" id="KW-1185">Reference proteome</keyword>
<dbReference type="GO" id="GO:0005739">
    <property type="term" value="C:mitochondrion"/>
    <property type="evidence" value="ECO:0007669"/>
    <property type="project" value="TreeGrafter"/>
</dbReference>
<name>A0A6A6Q0G7_9PEZI</name>
<reference evidence="4" key="1">
    <citation type="journal article" date="2020" name="Stud. Mycol.">
        <title>101 Dothideomycetes genomes: a test case for predicting lifestyles and emergence of pathogens.</title>
        <authorList>
            <person name="Haridas S."/>
            <person name="Albert R."/>
            <person name="Binder M."/>
            <person name="Bloem J."/>
            <person name="Labutti K."/>
            <person name="Salamov A."/>
            <person name="Andreopoulos B."/>
            <person name="Baker S."/>
            <person name="Barry K."/>
            <person name="Bills G."/>
            <person name="Bluhm B."/>
            <person name="Cannon C."/>
            <person name="Castanera R."/>
            <person name="Culley D."/>
            <person name="Daum C."/>
            <person name="Ezra D."/>
            <person name="Gonzalez J."/>
            <person name="Henrissat B."/>
            <person name="Kuo A."/>
            <person name="Liang C."/>
            <person name="Lipzen A."/>
            <person name="Lutzoni F."/>
            <person name="Magnuson J."/>
            <person name="Mondo S."/>
            <person name="Nolan M."/>
            <person name="Ohm R."/>
            <person name="Pangilinan J."/>
            <person name="Park H.-J."/>
            <person name="Ramirez L."/>
            <person name="Alfaro M."/>
            <person name="Sun H."/>
            <person name="Tritt A."/>
            <person name="Yoshinaga Y."/>
            <person name="Zwiers L.-H."/>
            <person name="Turgeon B."/>
            <person name="Goodwin S."/>
            <person name="Spatafora J."/>
            <person name="Crous P."/>
            <person name="Grigoriev I."/>
        </authorList>
    </citation>
    <scope>NUCLEOTIDE SEQUENCE</scope>
    <source>
        <strain evidence="4">CBS 113389</strain>
    </source>
</reference>
<evidence type="ECO:0000256" key="1">
    <source>
        <dbReference type="ARBA" id="ARBA00005291"/>
    </source>
</evidence>
<evidence type="ECO:0000259" key="3">
    <source>
        <dbReference type="Pfam" id="PF07978"/>
    </source>
</evidence>
<dbReference type="InterPro" id="IPR011008">
    <property type="entry name" value="Dimeric_a/b-barrel"/>
</dbReference>
<dbReference type="EMBL" id="MU001632">
    <property type="protein sequence ID" value="KAF2485968.1"/>
    <property type="molecule type" value="Genomic_DNA"/>
</dbReference>
<organism evidence="4 5">
    <name type="scientific">Neohortaea acidophila</name>
    <dbReference type="NCBI Taxonomy" id="245834"/>
    <lineage>
        <taxon>Eukaryota</taxon>
        <taxon>Fungi</taxon>
        <taxon>Dikarya</taxon>
        <taxon>Ascomycota</taxon>
        <taxon>Pezizomycotina</taxon>
        <taxon>Dothideomycetes</taxon>
        <taxon>Dothideomycetidae</taxon>
        <taxon>Mycosphaerellales</taxon>
        <taxon>Teratosphaeriaceae</taxon>
        <taxon>Neohortaea</taxon>
    </lineage>
</organism>
<evidence type="ECO:0000256" key="2">
    <source>
        <dbReference type="SAM" id="MobiDB-lite"/>
    </source>
</evidence>
<feature type="region of interest" description="Disordered" evidence="2">
    <location>
        <begin position="60"/>
        <end position="98"/>
    </location>
</feature>
<accession>A0A6A6Q0G7</accession>
<dbReference type="FunFam" id="3.30.70.100:FF:000004">
    <property type="entry name" value="NIPSNAP family protein"/>
    <property type="match status" value="1"/>
</dbReference>
<evidence type="ECO:0000313" key="5">
    <source>
        <dbReference type="Proteomes" id="UP000799767"/>
    </source>
</evidence>
<dbReference type="OrthoDB" id="10262843at2759"/>
<feature type="domain" description="NIPSNAP" evidence="3">
    <location>
        <begin position="181"/>
        <end position="271"/>
    </location>
</feature>
<dbReference type="InterPro" id="IPR012577">
    <property type="entry name" value="NIPSNAP"/>
</dbReference>
<dbReference type="FunFam" id="3.30.70.100:FF:000037">
    <property type="entry name" value="NIPSNAP family protein"/>
    <property type="match status" value="1"/>
</dbReference>
<proteinExistence type="inferred from homology"/>
<dbReference type="RefSeq" id="XP_033592537.1">
    <property type="nucleotide sequence ID" value="XM_033738199.1"/>
</dbReference>
<dbReference type="GO" id="GO:0000423">
    <property type="term" value="P:mitophagy"/>
    <property type="evidence" value="ECO:0007669"/>
    <property type="project" value="UniProtKB-ARBA"/>
</dbReference>
<dbReference type="PANTHER" id="PTHR21017:SF17">
    <property type="entry name" value="PROTEIN NIPSNAP"/>
    <property type="match status" value="1"/>
</dbReference>
<dbReference type="Proteomes" id="UP000799767">
    <property type="component" value="Unassembled WGS sequence"/>
</dbReference>
<dbReference type="SUPFAM" id="SSF54909">
    <property type="entry name" value="Dimeric alpha+beta barrel"/>
    <property type="match status" value="2"/>
</dbReference>
<dbReference type="AlphaFoldDB" id="A0A6A6Q0G7"/>
<gene>
    <name evidence="4" type="ORF">BDY17DRAFT_351008</name>
</gene>
<dbReference type="Gene3D" id="3.30.70.100">
    <property type="match status" value="2"/>
</dbReference>
<evidence type="ECO:0000313" key="4">
    <source>
        <dbReference type="EMBL" id="KAF2485968.1"/>
    </source>
</evidence>
<dbReference type="InterPro" id="IPR051557">
    <property type="entry name" value="NipSnap_domain"/>
</dbReference>
<dbReference type="Pfam" id="PF07978">
    <property type="entry name" value="NIPSNAP"/>
    <property type="match status" value="2"/>
</dbReference>
<feature type="compositionally biased region" description="Low complexity" evidence="2">
    <location>
        <begin position="78"/>
        <end position="98"/>
    </location>
</feature>
<feature type="domain" description="NIPSNAP" evidence="3">
    <location>
        <begin position="287"/>
        <end position="384"/>
    </location>
</feature>
<dbReference type="GeneID" id="54479201"/>
<feature type="compositionally biased region" description="Basic and acidic residues" evidence="2">
    <location>
        <begin position="60"/>
        <end position="74"/>
    </location>
</feature>
<protein>
    <recommendedName>
        <fullName evidence="3">NIPSNAP domain-containing protein</fullName>
    </recommendedName>
</protein>
<comment type="similarity">
    <text evidence="1">Belongs to the NipSnap family.</text>
</comment>